<reference evidence="2" key="1">
    <citation type="submission" date="2018-05" db="EMBL/GenBank/DDBJ databases">
        <authorList>
            <person name="Lanie J.A."/>
            <person name="Ng W.-L."/>
            <person name="Kazmierczak K.M."/>
            <person name="Andrzejewski T.M."/>
            <person name="Davidsen T.M."/>
            <person name="Wayne K.J."/>
            <person name="Tettelin H."/>
            <person name="Glass J.I."/>
            <person name="Rusch D."/>
            <person name="Podicherti R."/>
            <person name="Tsui H.-C.T."/>
            <person name="Winkler M.E."/>
        </authorList>
    </citation>
    <scope>NUCLEOTIDE SEQUENCE</scope>
</reference>
<dbReference type="Pfam" id="PF08534">
    <property type="entry name" value="Redoxin"/>
    <property type="match status" value="1"/>
</dbReference>
<dbReference type="AlphaFoldDB" id="A0A381VUN5"/>
<dbReference type="EMBL" id="UINC01009707">
    <property type="protein sequence ID" value="SVA43478.1"/>
    <property type="molecule type" value="Genomic_DNA"/>
</dbReference>
<accession>A0A381VUN5</accession>
<organism evidence="2">
    <name type="scientific">marine metagenome</name>
    <dbReference type="NCBI Taxonomy" id="408172"/>
    <lineage>
        <taxon>unclassified sequences</taxon>
        <taxon>metagenomes</taxon>
        <taxon>ecological metagenomes</taxon>
    </lineage>
</organism>
<feature type="domain" description="Thioredoxin" evidence="1">
    <location>
        <begin position="19"/>
        <end position="162"/>
    </location>
</feature>
<dbReference type="GO" id="GO:0016491">
    <property type="term" value="F:oxidoreductase activity"/>
    <property type="evidence" value="ECO:0007669"/>
    <property type="project" value="InterPro"/>
</dbReference>
<dbReference type="CDD" id="cd02966">
    <property type="entry name" value="TlpA_like_family"/>
    <property type="match status" value="1"/>
</dbReference>
<dbReference type="PROSITE" id="PS51352">
    <property type="entry name" value="THIOREDOXIN_2"/>
    <property type="match status" value="1"/>
</dbReference>
<protein>
    <recommendedName>
        <fullName evidence="1">Thioredoxin domain-containing protein</fullName>
    </recommendedName>
</protein>
<name>A0A381VUN5_9ZZZZ</name>
<dbReference type="Gene3D" id="3.40.30.10">
    <property type="entry name" value="Glutaredoxin"/>
    <property type="match status" value="1"/>
</dbReference>
<sequence length="168" mass="19392">MQRYLYLLLFVFISTGFSKDNSGRIPDLKIKMLDGTKTSIHKFLEDGPLMIDFWATWCKPCKKVMIHLDKFHQKYSEQGFKVLMINQDTPRSMGKVKSYIRSMDHQFHVGLDPNKQIATKLNGLIMPTLILVGKDGVIQWRHQGYMPGEEKEIETQIRSVLGLESAES</sequence>
<evidence type="ECO:0000313" key="2">
    <source>
        <dbReference type="EMBL" id="SVA43478.1"/>
    </source>
</evidence>
<dbReference type="InterPro" id="IPR050553">
    <property type="entry name" value="Thioredoxin_ResA/DsbE_sf"/>
</dbReference>
<dbReference type="PANTHER" id="PTHR42852:SF17">
    <property type="entry name" value="THIOREDOXIN-LIKE PROTEIN HI_1115"/>
    <property type="match status" value="1"/>
</dbReference>
<dbReference type="InterPro" id="IPR013766">
    <property type="entry name" value="Thioredoxin_domain"/>
</dbReference>
<dbReference type="InterPro" id="IPR013740">
    <property type="entry name" value="Redoxin"/>
</dbReference>
<dbReference type="SUPFAM" id="SSF52833">
    <property type="entry name" value="Thioredoxin-like"/>
    <property type="match status" value="1"/>
</dbReference>
<gene>
    <name evidence="2" type="ORF">METZ01_LOCUS96332</name>
</gene>
<dbReference type="InterPro" id="IPR036249">
    <property type="entry name" value="Thioredoxin-like_sf"/>
</dbReference>
<dbReference type="PANTHER" id="PTHR42852">
    <property type="entry name" value="THIOL:DISULFIDE INTERCHANGE PROTEIN DSBE"/>
    <property type="match status" value="1"/>
</dbReference>
<evidence type="ECO:0000259" key="1">
    <source>
        <dbReference type="PROSITE" id="PS51352"/>
    </source>
</evidence>
<proteinExistence type="predicted"/>